<comment type="caution">
    <text evidence="1">The sequence shown here is derived from an EMBL/GenBank/DDBJ whole genome shotgun (WGS) entry which is preliminary data.</text>
</comment>
<reference evidence="1" key="2">
    <citation type="submission" date="2023-02" db="EMBL/GenBank/DDBJ databases">
        <authorList>
            <person name="Sun Q."/>
            <person name="Mori K."/>
        </authorList>
    </citation>
    <scope>NUCLEOTIDE SEQUENCE</scope>
    <source>
        <strain evidence="1">NBRC 112290</strain>
    </source>
</reference>
<evidence type="ECO:0000313" key="2">
    <source>
        <dbReference type="Proteomes" id="UP001157161"/>
    </source>
</evidence>
<sequence>MPVRLDRPRRLTAITYRLHDAPDFTTSKGGYLVRPSSCEVKWFNGAIGKIEVSGNVVSRKTGLVGDRPASETFMIHAADDGEEVSADQAFDGPAFVIEIFEAASALVNGDPDV</sequence>
<protein>
    <submittedName>
        <fullName evidence="1">Uncharacterized protein</fullName>
    </submittedName>
</protein>
<proteinExistence type="predicted"/>
<evidence type="ECO:0000313" key="1">
    <source>
        <dbReference type="EMBL" id="GMA33053.1"/>
    </source>
</evidence>
<reference evidence="1" key="1">
    <citation type="journal article" date="2014" name="Int. J. Syst. Evol. Microbiol.">
        <title>Complete genome sequence of Corynebacterium casei LMG S-19264T (=DSM 44701T), isolated from a smear-ripened cheese.</title>
        <authorList>
            <consortium name="US DOE Joint Genome Institute (JGI-PGF)"/>
            <person name="Walter F."/>
            <person name="Albersmeier A."/>
            <person name="Kalinowski J."/>
            <person name="Ruckert C."/>
        </authorList>
    </citation>
    <scope>NUCLEOTIDE SEQUENCE</scope>
    <source>
        <strain evidence="1">NBRC 112290</strain>
    </source>
</reference>
<name>A0AA38CRS9_9MICO</name>
<accession>A0AA38CRS9</accession>
<gene>
    <name evidence="1" type="ORF">GCM10025875_30450</name>
</gene>
<keyword evidence="2" id="KW-1185">Reference proteome</keyword>
<organism evidence="1 2">
    <name type="scientific">Litorihabitans aurantiacus</name>
    <dbReference type="NCBI Taxonomy" id="1930061"/>
    <lineage>
        <taxon>Bacteria</taxon>
        <taxon>Bacillati</taxon>
        <taxon>Actinomycetota</taxon>
        <taxon>Actinomycetes</taxon>
        <taxon>Micrococcales</taxon>
        <taxon>Beutenbergiaceae</taxon>
        <taxon>Litorihabitans</taxon>
    </lineage>
</organism>
<dbReference type="EMBL" id="BSUM01000001">
    <property type="protein sequence ID" value="GMA33053.1"/>
    <property type="molecule type" value="Genomic_DNA"/>
</dbReference>
<dbReference type="AlphaFoldDB" id="A0AA38CRS9"/>
<dbReference type="Proteomes" id="UP001157161">
    <property type="component" value="Unassembled WGS sequence"/>
</dbReference>
<dbReference type="RefSeq" id="WP_284251743.1">
    <property type="nucleotide sequence ID" value="NZ_BSUM01000001.1"/>
</dbReference>